<dbReference type="PANTHER" id="PTHR16206:SF18">
    <property type="entry name" value="TARGET OF ERK KINASE MPK-1"/>
    <property type="match status" value="1"/>
</dbReference>
<name>G0PI83_CAEBE</name>
<dbReference type="eggNOG" id="ENOG502TJQV">
    <property type="taxonomic scope" value="Eukaryota"/>
</dbReference>
<evidence type="ECO:0000313" key="2">
    <source>
        <dbReference type="EMBL" id="EGT57418.1"/>
    </source>
</evidence>
<sequence>MSISSHRLSNINYDEDVVHSVILDKTPSPPPKPPRGILRKGPPMKPQRSALKIDPSQNDDKENCTQPQPRSQFKAKDTMEQMQSYFKRSIAVLRRTEEFTGTEAADILTAYIESHRNDFPRENVGRSNAIKLLSLWLESKIIQGVESNQKKFVDNERSFYRLGGESERHNSAECDLTPIRFTVARESVRTKSSKDKSELSETDAALVQMMNGVIDDKKVTLSDKRKKLMNFQKHYPALYKQYFDGML</sequence>
<dbReference type="OrthoDB" id="276323at2759"/>
<reference evidence="3" key="1">
    <citation type="submission" date="2011-07" db="EMBL/GenBank/DDBJ databases">
        <authorList>
            <consortium name="Caenorhabditis brenneri Sequencing and Analysis Consortium"/>
            <person name="Wilson R.K."/>
        </authorList>
    </citation>
    <scope>NUCLEOTIDE SEQUENCE [LARGE SCALE GENOMIC DNA]</scope>
    <source>
        <strain evidence="3">PB2801</strain>
    </source>
</reference>
<dbReference type="AlphaFoldDB" id="G0PI83"/>
<gene>
    <name evidence="2" type="ORF">CAEBREN_28178</name>
</gene>
<feature type="region of interest" description="Disordered" evidence="1">
    <location>
        <begin position="23"/>
        <end position="79"/>
    </location>
</feature>
<organism evidence="3">
    <name type="scientific">Caenorhabditis brenneri</name>
    <name type="common">Nematode worm</name>
    <dbReference type="NCBI Taxonomy" id="135651"/>
    <lineage>
        <taxon>Eukaryota</taxon>
        <taxon>Metazoa</taxon>
        <taxon>Ecdysozoa</taxon>
        <taxon>Nematoda</taxon>
        <taxon>Chromadorea</taxon>
        <taxon>Rhabditida</taxon>
        <taxon>Rhabditina</taxon>
        <taxon>Rhabditomorpha</taxon>
        <taxon>Rhabditoidea</taxon>
        <taxon>Rhabditidae</taxon>
        <taxon>Peloderinae</taxon>
        <taxon>Caenorhabditis</taxon>
    </lineage>
</organism>
<dbReference type="PANTHER" id="PTHR16206">
    <property type="entry name" value="DEP DOMAIN-CONTAINING"/>
    <property type="match status" value="1"/>
</dbReference>
<evidence type="ECO:0008006" key="4">
    <source>
        <dbReference type="Google" id="ProtNLM"/>
    </source>
</evidence>
<evidence type="ECO:0000256" key="1">
    <source>
        <dbReference type="SAM" id="MobiDB-lite"/>
    </source>
</evidence>
<dbReference type="Gene3D" id="1.10.10.10">
    <property type="entry name" value="Winged helix-like DNA-binding domain superfamily/Winged helix DNA-binding domain"/>
    <property type="match status" value="1"/>
</dbReference>
<keyword evidence="3" id="KW-1185">Reference proteome</keyword>
<dbReference type="InParanoid" id="G0PI83"/>
<protein>
    <recommendedName>
        <fullName evidence="4">DEP domain-containing protein</fullName>
    </recommendedName>
</protein>
<dbReference type="HOGENOM" id="CLU_1125380_0_0_1"/>
<dbReference type="InterPro" id="IPR036388">
    <property type="entry name" value="WH-like_DNA-bd_sf"/>
</dbReference>
<proteinExistence type="predicted"/>
<dbReference type="Proteomes" id="UP000008068">
    <property type="component" value="Unassembled WGS sequence"/>
</dbReference>
<evidence type="ECO:0000313" key="3">
    <source>
        <dbReference type="Proteomes" id="UP000008068"/>
    </source>
</evidence>
<dbReference type="EMBL" id="GL380539">
    <property type="protein sequence ID" value="EGT57418.1"/>
    <property type="molecule type" value="Genomic_DNA"/>
</dbReference>
<accession>G0PI83</accession>